<gene>
    <name evidence="3" type="ORF">C8N34_10883</name>
</gene>
<accession>A0A2T6AYU2</accession>
<dbReference type="AlphaFoldDB" id="A0A2T6AYU2"/>
<dbReference type="OrthoDB" id="9948166at2"/>
<reference evidence="3 4" key="1">
    <citation type="submission" date="2018-04" db="EMBL/GenBank/DDBJ databases">
        <title>Genomic Encyclopedia of Archaeal and Bacterial Type Strains, Phase II (KMG-II): from individual species to whole genera.</title>
        <authorList>
            <person name="Goeker M."/>
        </authorList>
    </citation>
    <scope>NUCLEOTIDE SEQUENCE [LARGE SCALE GENOMIC DNA]</scope>
    <source>
        <strain evidence="3 4">DSM 21823</strain>
    </source>
</reference>
<keyword evidence="4" id="KW-1185">Reference proteome</keyword>
<feature type="chain" id="PRO_5015731874" evidence="2">
    <location>
        <begin position="19"/>
        <end position="86"/>
    </location>
</feature>
<feature type="region of interest" description="Disordered" evidence="1">
    <location>
        <begin position="66"/>
        <end position="86"/>
    </location>
</feature>
<proteinExistence type="predicted"/>
<dbReference type="Proteomes" id="UP000244224">
    <property type="component" value="Unassembled WGS sequence"/>
</dbReference>
<evidence type="ECO:0000256" key="1">
    <source>
        <dbReference type="SAM" id="MobiDB-lite"/>
    </source>
</evidence>
<dbReference type="EMBL" id="QBKP01000008">
    <property type="protein sequence ID" value="PTX48977.1"/>
    <property type="molecule type" value="Genomic_DNA"/>
</dbReference>
<dbReference type="RefSeq" id="WP_054302251.1">
    <property type="nucleotide sequence ID" value="NZ_QBKP01000008.1"/>
</dbReference>
<evidence type="ECO:0000313" key="3">
    <source>
        <dbReference type="EMBL" id="PTX48977.1"/>
    </source>
</evidence>
<protein>
    <submittedName>
        <fullName evidence="3">Uncharacterized protein</fullName>
    </submittedName>
</protein>
<comment type="caution">
    <text evidence="3">The sequence shown here is derived from an EMBL/GenBank/DDBJ whole genome shotgun (WGS) entry which is preliminary data.</text>
</comment>
<name>A0A2T6AYU2_9RHOB</name>
<organism evidence="3 4">
    <name type="scientific">Gemmobacter caeni</name>
    <dbReference type="NCBI Taxonomy" id="589035"/>
    <lineage>
        <taxon>Bacteria</taxon>
        <taxon>Pseudomonadati</taxon>
        <taxon>Pseudomonadota</taxon>
        <taxon>Alphaproteobacteria</taxon>
        <taxon>Rhodobacterales</taxon>
        <taxon>Paracoccaceae</taxon>
        <taxon>Gemmobacter</taxon>
    </lineage>
</organism>
<evidence type="ECO:0000313" key="4">
    <source>
        <dbReference type="Proteomes" id="UP000244224"/>
    </source>
</evidence>
<keyword evidence="2" id="KW-0732">Signal</keyword>
<feature type="signal peptide" evidence="2">
    <location>
        <begin position="1"/>
        <end position="18"/>
    </location>
</feature>
<sequence length="86" mass="9003">MFRRLDLAFLLLATPAQALPVCEPGALVTVPDRQALAVVTGDEEGLCRLRFDSGDEALRHPALLLATPAGDSPPEPVALPDQTTGG</sequence>
<evidence type="ECO:0000256" key="2">
    <source>
        <dbReference type="SAM" id="SignalP"/>
    </source>
</evidence>